<feature type="chain" id="PRO_5012188268" description="TraB family protein" evidence="1">
    <location>
        <begin position="33"/>
        <end position="338"/>
    </location>
</feature>
<evidence type="ECO:0000313" key="2">
    <source>
        <dbReference type="EMBL" id="SJZ69163.1"/>
    </source>
</evidence>
<dbReference type="InterPro" id="IPR047111">
    <property type="entry name" value="YbaP-like"/>
</dbReference>
<dbReference type="PANTHER" id="PTHR40590:SF1">
    <property type="entry name" value="CYTOPLASMIC PROTEIN"/>
    <property type="match status" value="1"/>
</dbReference>
<dbReference type="STRING" id="1122188.SAMN02745674_00541"/>
<feature type="signal peptide" evidence="1">
    <location>
        <begin position="1"/>
        <end position="32"/>
    </location>
</feature>
<dbReference type="InterPro" id="IPR002816">
    <property type="entry name" value="TraB/PrgY/GumN_fam"/>
</dbReference>
<keyword evidence="1" id="KW-0732">Signal</keyword>
<evidence type="ECO:0000256" key="1">
    <source>
        <dbReference type="SAM" id="SignalP"/>
    </source>
</evidence>
<gene>
    <name evidence="2" type="ORF">SAMN02745674_00541</name>
</gene>
<protein>
    <recommendedName>
        <fullName evidence="4">TraB family protein</fullName>
    </recommendedName>
</protein>
<dbReference type="AlphaFoldDB" id="A0A1T4MQB4"/>
<dbReference type="EMBL" id="FUXP01000001">
    <property type="protein sequence ID" value="SJZ69163.1"/>
    <property type="molecule type" value="Genomic_DNA"/>
</dbReference>
<dbReference type="CDD" id="cd14789">
    <property type="entry name" value="Tiki"/>
    <property type="match status" value="1"/>
</dbReference>
<evidence type="ECO:0000313" key="3">
    <source>
        <dbReference type="Proteomes" id="UP000190061"/>
    </source>
</evidence>
<name>A0A1T4MQB4_9GAMM</name>
<dbReference type="Pfam" id="PF01963">
    <property type="entry name" value="TraB_PrgY_gumN"/>
    <property type="match status" value="1"/>
</dbReference>
<keyword evidence="3" id="KW-1185">Reference proteome</keyword>
<dbReference type="Proteomes" id="UP000190061">
    <property type="component" value="Unassembled WGS sequence"/>
</dbReference>
<reference evidence="2 3" key="1">
    <citation type="submission" date="2017-02" db="EMBL/GenBank/DDBJ databases">
        <authorList>
            <person name="Peterson S.W."/>
        </authorList>
    </citation>
    <scope>NUCLEOTIDE SEQUENCE [LARGE SCALE GENOMIC DNA]</scope>
    <source>
        <strain evidence="2 3">DSM 21749</strain>
    </source>
</reference>
<sequence>MDAERVAKATRGATTVARPVAFALLLAAHAAAAGARVPATGVADPPQATPVAHVPPVPLLWQVSDADSSLYLLGSFHLLKRGDYPLSSDIQLAFDAADEVVFEVAPEQLDDPTTQQRFMAAAAHDDGRTLSEVLSPELRSALDRLLAQQGGSVRQVDAYEPWFVNLSLVLGLSQSLDFRSELGLDRHLMDLAAQRGKRVAGLETLDDQLDALDASPMSEQVEGLADFVEQLDEMPGKLSDLHQAWRDGNLEVLDAMTRVEMKEKTPQTYRLVNVRRNQAWLPRLQSMLDDRQEGEVMVVVGALHLLGDDGLVEQLRGRGYEVERVCSACREAGPLPAE</sequence>
<accession>A0A1T4MQB4</accession>
<evidence type="ECO:0008006" key="4">
    <source>
        <dbReference type="Google" id="ProtNLM"/>
    </source>
</evidence>
<dbReference type="PANTHER" id="PTHR40590">
    <property type="entry name" value="CYTOPLASMIC PROTEIN-RELATED"/>
    <property type="match status" value="1"/>
</dbReference>
<organism evidence="2 3">
    <name type="scientific">Lysobacter spongiicola DSM 21749</name>
    <dbReference type="NCBI Taxonomy" id="1122188"/>
    <lineage>
        <taxon>Bacteria</taxon>
        <taxon>Pseudomonadati</taxon>
        <taxon>Pseudomonadota</taxon>
        <taxon>Gammaproteobacteria</taxon>
        <taxon>Lysobacterales</taxon>
        <taxon>Lysobacteraceae</taxon>
        <taxon>Novilysobacter</taxon>
    </lineage>
</organism>
<proteinExistence type="predicted"/>